<dbReference type="InterPro" id="IPR013022">
    <property type="entry name" value="Xyl_isomerase-like_TIM-brl"/>
</dbReference>
<dbReference type="PANTHER" id="PTHR12110:SF21">
    <property type="entry name" value="XYLOSE ISOMERASE-LIKE TIM BARREL DOMAIN-CONTAINING PROTEIN"/>
    <property type="match status" value="1"/>
</dbReference>
<reference evidence="2 3" key="1">
    <citation type="journal article" date="2020" name="Microorganisms">
        <title>Polyphasic Characterisation of Cedecea colo sp. nov., a New Enteric Bacterium Isolated from the Koala Hindgut.</title>
        <authorList>
            <person name="Boath J.M."/>
            <person name="Dakhal S."/>
            <person name="Van T.T.H."/>
            <person name="Moore R.J."/>
            <person name="Dekiwadia C."/>
            <person name="Macreadie I.G."/>
        </authorList>
    </citation>
    <scope>NUCLEOTIDE SEQUENCE [LARGE SCALE GENOMIC DNA]</scope>
    <source>
        <strain evidence="2 3">ZA</strain>
    </source>
</reference>
<evidence type="ECO:0000313" key="2">
    <source>
        <dbReference type="EMBL" id="NIY46101.1"/>
    </source>
</evidence>
<evidence type="ECO:0000259" key="1">
    <source>
        <dbReference type="Pfam" id="PF01261"/>
    </source>
</evidence>
<feature type="domain" description="Xylose isomerase-like TIM barrel" evidence="1">
    <location>
        <begin position="19"/>
        <end position="260"/>
    </location>
</feature>
<dbReference type="Pfam" id="PF01261">
    <property type="entry name" value="AP_endonuc_2"/>
    <property type="match status" value="1"/>
</dbReference>
<dbReference type="InterPro" id="IPR050312">
    <property type="entry name" value="IolE/XylAMocC-like"/>
</dbReference>
<dbReference type="Proteomes" id="UP000697927">
    <property type="component" value="Unassembled WGS sequence"/>
</dbReference>
<protein>
    <submittedName>
        <fullName evidence="2">Sugar phosphate isomerase/epimerase</fullName>
    </submittedName>
</protein>
<keyword evidence="2" id="KW-0413">Isomerase</keyword>
<dbReference type="SUPFAM" id="SSF51658">
    <property type="entry name" value="Xylose isomerase-like"/>
    <property type="match status" value="1"/>
</dbReference>
<dbReference type="InterPro" id="IPR036237">
    <property type="entry name" value="Xyl_isomerase-like_sf"/>
</dbReference>
<name>A0ABX0VGH1_9ENTR</name>
<dbReference type="EMBL" id="SOYS01000001">
    <property type="protein sequence ID" value="NIY46101.1"/>
    <property type="molecule type" value="Genomic_DNA"/>
</dbReference>
<dbReference type="GO" id="GO:0016853">
    <property type="term" value="F:isomerase activity"/>
    <property type="evidence" value="ECO:0007669"/>
    <property type="project" value="UniProtKB-KW"/>
</dbReference>
<gene>
    <name evidence="2" type="ORF">E2L00_00815</name>
</gene>
<sequence>MQRSIATVSVAGTLPEKLHAIADAGFRGVEIFEPDLEKYKGNARDIARLAASLDLQILLYQPFRNFEGMPAENTAANLERARRTFDVMHQLDCEQLLLCSNVDKLSFADPDRQISDLAKMAALAQQHGIKIGFEALAWGRHIHRYSAAWERVKAVDNPAFGLVLDSFHVLSLGDELKLCGIPLEKIFFVQLADAPRKNLDVQEWSRHFRCFPGTGDLPVLGFARTLVDKGYRGPWSLEIFNDAYQAAPAGETALAGFRSLQRLEEQLGKPA</sequence>
<dbReference type="Gene3D" id="3.20.20.150">
    <property type="entry name" value="Divalent-metal-dependent TIM barrel enzymes"/>
    <property type="match status" value="1"/>
</dbReference>
<evidence type="ECO:0000313" key="3">
    <source>
        <dbReference type="Proteomes" id="UP000697927"/>
    </source>
</evidence>
<comment type="caution">
    <text evidence="2">The sequence shown here is derived from an EMBL/GenBank/DDBJ whole genome shotgun (WGS) entry which is preliminary data.</text>
</comment>
<proteinExistence type="predicted"/>
<accession>A0ABX0VGH1</accession>
<keyword evidence="3" id="KW-1185">Reference proteome</keyword>
<organism evidence="2 3">
    <name type="scientific">Cedecea colo</name>
    <dbReference type="NCBI Taxonomy" id="2552946"/>
    <lineage>
        <taxon>Bacteria</taxon>
        <taxon>Pseudomonadati</taxon>
        <taxon>Pseudomonadota</taxon>
        <taxon>Gammaproteobacteria</taxon>
        <taxon>Enterobacterales</taxon>
        <taxon>Enterobacteriaceae</taxon>
        <taxon>Cedecea</taxon>
    </lineage>
</organism>
<dbReference type="PANTHER" id="PTHR12110">
    <property type="entry name" value="HYDROXYPYRUVATE ISOMERASE"/>
    <property type="match status" value="1"/>
</dbReference>